<protein>
    <recommendedName>
        <fullName evidence="4">Tail tubular protein A</fullName>
    </recommendedName>
</protein>
<name>A0A6J5N8M9_9CAUD</name>
<dbReference type="EMBL" id="LR797399">
    <property type="protein sequence ID" value="CAB4213363.1"/>
    <property type="molecule type" value="Genomic_DNA"/>
</dbReference>
<dbReference type="EMBL" id="LR796370">
    <property type="protein sequence ID" value="CAB4140719.1"/>
    <property type="molecule type" value="Genomic_DNA"/>
</dbReference>
<sequence>MPSVIQVCNRALDKLGHGPIVSLGDGDKAANLCDRNWPLVRDEVLRDHPWNFAVKRAVLAADTSTPVWGFSNRFPFPSDLLRLLEVRDLSTGEYQVEGRAILANADALYIRYIYLVTDPNQYDALFADVAASRLAYELCEALTQSNTKKQALWEEYDAALTRAKRVDGQENPPQVYEEDDWISVRY</sequence>
<evidence type="ECO:0000313" key="1">
    <source>
        <dbReference type="EMBL" id="CAB4140719.1"/>
    </source>
</evidence>
<evidence type="ECO:0008006" key="4">
    <source>
        <dbReference type="Google" id="ProtNLM"/>
    </source>
</evidence>
<gene>
    <name evidence="3" type="ORF">UFOVP1449_6</name>
    <name evidence="1" type="ORF">UFOVP400_57</name>
    <name evidence="2" type="ORF">UFOVP669_9</name>
</gene>
<proteinExistence type="predicted"/>
<accession>A0A6J5N8M9</accession>
<dbReference type="EMBL" id="LR796626">
    <property type="protein sequence ID" value="CAB4155459.1"/>
    <property type="molecule type" value="Genomic_DNA"/>
</dbReference>
<evidence type="ECO:0000313" key="3">
    <source>
        <dbReference type="EMBL" id="CAB4213363.1"/>
    </source>
</evidence>
<organism evidence="2">
    <name type="scientific">uncultured Caudovirales phage</name>
    <dbReference type="NCBI Taxonomy" id="2100421"/>
    <lineage>
        <taxon>Viruses</taxon>
        <taxon>Duplodnaviria</taxon>
        <taxon>Heunggongvirae</taxon>
        <taxon>Uroviricota</taxon>
        <taxon>Caudoviricetes</taxon>
        <taxon>Peduoviridae</taxon>
        <taxon>Maltschvirus</taxon>
        <taxon>Maltschvirus maltsch</taxon>
    </lineage>
</organism>
<reference evidence="2" key="1">
    <citation type="submission" date="2020-04" db="EMBL/GenBank/DDBJ databases">
        <authorList>
            <person name="Chiriac C."/>
            <person name="Salcher M."/>
            <person name="Ghai R."/>
            <person name="Kavagutti S V."/>
        </authorList>
    </citation>
    <scope>NUCLEOTIDE SEQUENCE</scope>
</reference>
<evidence type="ECO:0000313" key="2">
    <source>
        <dbReference type="EMBL" id="CAB4155459.1"/>
    </source>
</evidence>